<dbReference type="Proteomes" id="UP000238390">
    <property type="component" value="Chromosome"/>
</dbReference>
<evidence type="ECO:0000313" key="1">
    <source>
        <dbReference type="EMBL" id="AVK07946.1"/>
    </source>
</evidence>
<dbReference type="AlphaFoldDB" id="A0A2R3J1E5"/>
<protein>
    <submittedName>
        <fullName evidence="1">Uncharacterized protein</fullName>
    </submittedName>
</protein>
<reference evidence="1 2" key="1">
    <citation type="submission" date="2018-02" db="EMBL/GenBank/DDBJ databases">
        <title>FDA/CDC Antimicrobial Resistant Isolate Bank Genome Sequencing.</title>
        <authorList>
            <person name="Benahmed F.H."/>
            <person name="Lutgring J.D."/>
            <person name="Yoo B."/>
            <person name="Machado M."/>
            <person name="Brown A."/>
            <person name="McAllister G."/>
            <person name="Perry A."/>
            <person name="Halpin A.L."/>
            <person name="Vavikolanu K."/>
            <person name="Ott S."/>
            <person name="Zhao X."/>
            <person name="Tallon L.J."/>
            <person name="Sadzewicz L."/>
            <person name="Aluvathingal J."/>
            <person name="Nadendla S."/>
            <person name="Voskania-kordi A."/>
            <person name="Simonyan V."/>
            <person name="Patel J."/>
            <person name="Shawar R.M."/>
        </authorList>
    </citation>
    <scope>NUCLEOTIDE SEQUENCE [LARGE SCALE GENOMIC DNA]</scope>
    <source>
        <strain evidence="1 2">AR_0356</strain>
    </source>
</reference>
<name>A0A2R3J1E5_9PSED</name>
<sequence>MLSPIAMKASGRWAADERSLFFSKCHPHLLVGAFVRRTTACLCLFRKILTEHSGTKPASTTLKADDAEVSASWKGWRLARNAFAMVQSPIYRAVFKDPCHAGLEEASWDHARSRGQFRG</sequence>
<proteinExistence type="predicted"/>
<keyword evidence="2" id="KW-1185">Reference proteome</keyword>
<gene>
    <name evidence="1" type="ORF">CSB93_0396</name>
</gene>
<accession>A0A2R3J1E5</accession>
<organism evidence="1 2">
    <name type="scientific">Pseudomonas paraeruginosa</name>
    <dbReference type="NCBI Taxonomy" id="2994495"/>
    <lineage>
        <taxon>Bacteria</taxon>
        <taxon>Pseudomonadati</taxon>
        <taxon>Pseudomonadota</taxon>
        <taxon>Gammaproteobacteria</taxon>
        <taxon>Pseudomonadales</taxon>
        <taxon>Pseudomonadaceae</taxon>
        <taxon>Pseudomonas</taxon>
    </lineage>
</organism>
<evidence type="ECO:0000313" key="2">
    <source>
        <dbReference type="Proteomes" id="UP000238390"/>
    </source>
</evidence>
<dbReference type="EMBL" id="CP027169">
    <property type="protein sequence ID" value="AVK07946.1"/>
    <property type="molecule type" value="Genomic_DNA"/>
</dbReference>